<dbReference type="SUPFAM" id="SSF51011">
    <property type="entry name" value="Glycosyl hydrolase domain"/>
    <property type="match status" value="1"/>
</dbReference>
<sequence>MLAVPSAADPVVFSLDVAGFEHKPRTVAVAGDFNAWSADADPMAPDGGAPNRWSATVDLPPGLTRYKFVIDGSRWIADPTAERGEPDGQGGTNSVVLVGGEAALAASTHRFELDARGWDDKPLTVNLAGAFNGWSKTHTPMQEVAPGVFEVSVALPDGIHPYKFVVDGDRWVNDEKHSDESLEESDGNGGVNSAVLIGFDARALPAPKPDHLSVEAMSHRSGDFLHLSVASPGLVLLGVDTQAGDAERVRVHTRTGGGDWSTHELAKQQTKLGLTTFGGLVRLGGPADAGDAREDLELSYVFEAVDGDARAFLGAGGVAGGLDAAEPFATELTPGFQTPEWAKDAVWYQVFVERFRNGNPANDPGAYPYENLLPWTSDWWETHTAFGEAAGEENFYEGAGNVWARRYGGDIQGLQEALPYLKELGITALYLNPIFEADSMHKYDTADFRHVDDNFGILAEKRFEQVAGETDDPATWKITPSDRVFLDFLEVAHAQGFKVVIDGVFNHTGTAHPFFQDVLMHGPESEYADWFEVTDWGDPANWGKPEMAGEPGGIQYNAWDGPSGALPVFKNDPQTGLAPGPREHIFAITKRWLDPDGDGDPSDGVDGWRLDVPGDIAHPFWIDWRKVVKDVNPDAYIVGEIWPWAHPWLQGDQFDAVMNYQFAMPATDFFADVENPMPPSVFAERMLRVAYGYPMQVALAQQNLYGSHDTDRLASMFVNTDRPYDGMNRIQDSDPSYDKRKPDAEEWARMRQAVVFQHAFLGAPMTYYGDEAGMWGPDDPSNRAPMVWPDAGTFEQEGVGFDPEMYAFFRRVIAIRQHLPALQRGAFNVVLADDDAGVFAFERVLGDERVVVVHNRSGRARDVEVPVDAERVLDLLDPATASVPAPDLADPQRPELEVRGDGPVLRASGGEATVRLPAWGSAILVAP</sequence>
<evidence type="ECO:0000259" key="3">
    <source>
        <dbReference type="SMART" id="SM00642"/>
    </source>
</evidence>
<reference evidence="4 5" key="1">
    <citation type="submission" date="2012-02" db="EMBL/GenBank/DDBJ databases">
        <title>Complete genome sequence of Phycisphaera mikurensis NBRC 102666.</title>
        <authorList>
            <person name="Ankai A."/>
            <person name="Hosoyama A."/>
            <person name="Terui Y."/>
            <person name="Sekine M."/>
            <person name="Fukai R."/>
            <person name="Kato Y."/>
            <person name="Nakamura S."/>
            <person name="Yamada-Narita S."/>
            <person name="Kawakoshi A."/>
            <person name="Fukunaga Y."/>
            <person name="Yamazaki S."/>
            <person name="Fujita N."/>
        </authorList>
    </citation>
    <scope>NUCLEOTIDE SEQUENCE [LARGE SCALE GENOMIC DNA]</scope>
    <source>
        <strain evidence="5">NBRC 102666 / KCTC 22515 / FYK2301M01</strain>
    </source>
</reference>
<dbReference type="Gene3D" id="3.20.20.80">
    <property type="entry name" value="Glycosidases"/>
    <property type="match status" value="1"/>
</dbReference>
<dbReference type="CDD" id="cd07184">
    <property type="entry name" value="E_set_Isoamylase_like_N"/>
    <property type="match status" value="1"/>
</dbReference>
<dbReference type="InterPro" id="IPR014756">
    <property type="entry name" value="Ig_E-set"/>
</dbReference>
<dbReference type="Proteomes" id="UP000007881">
    <property type="component" value="Chromosome"/>
</dbReference>
<keyword evidence="5" id="KW-1185">Reference proteome</keyword>
<dbReference type="InterPro" id="IPR032640">
    <property type="entry name" value="AMPK1_CBM"/>
</dbReference>
<evidence type="ECO:0000313" key="4">
    <source>
        <dbReference type="EMBL" id="BAM04063.1"/>
    </source>
</evidence>
<feature type="domain" description="Glycosyl hydrolase family 13 catalytic" evidence="3">
    <location>
        <begin position="349"/>
        <end position="816"/>
    </location>
</feature>
<dbReference type="SUPFAM" id="SSF81296">
    <property type="entry name" value="E set domains"/>
    <property type="match status" value="2"/>
</dbReference>
<dbReference type="PANTHER" id="PTHR10357:SF210">
    <property type="entry name" value="MALTODEXTRIN GLUCOSIDASE"/>
    <property type="match status" value="1"/>
</dbReference>
<dbReference type="SUPFAM" id="SSF51445">
    <property type="entry name" value="(Trans)glycosidases"/>
    <property type="match status" value="1"/>
</dbReference>
<dbReference type="PATRIC" id="fig|1142394.8.peg.1962"/>
<dbReference type="KEGG" id="phm:PSMK_19040"/>
<organism evidence="4 5">
    <name type="scientific">Phycisphaera mikurensis (strain NBRC 102666 / KCTC 22515 / FYK2301M01)</name>
    <dbReference type="NCBI Taxonomy" id="1142394"/>
    <lineage>
        <taxon>Bacteria</taxon>
        <taxon>Pseudomonadati</taxon>
        <taxon>Planctomycetota</taxon>
        <taxon>Phycisphaerae</taxon>
        <taxon>Phycisphaerales</taxon>
        <taxon>Phycisphaeraceae</taxon>
        <taxon>Phycisphaera</taxon>
    </lineage>
</organism>
<dbReference type="PANTHER" id="PTHR10357">
    <property type="entry name" value="ALPHA-AMYLASE FAMILY MEMBER"/>
    <property type="match status" value="1"/>
</dbReference>
<dbReference type="Gene3D" id="2.60.40.10">
    <property type="entry name" value="Immunoglobulins"/>
    <property type="match status" value="2"/>
</dbReference>
<keyword evidence="2 4" id="KW-0326">Glycosidase</keyword>
<dbReference type="CDD" id="cd11338">
    <property type="entry name" value="AmyAc_CMD"/>
    <property type="match status" value="1"/>
</dbReference>
<dbReference type="GO" id="GO:0005975">
    <property type="term" value="P:carbohydrate metabolic process"/>
    <property type="evidence" value="ECO:0007669"/>
    <property type="project" value="InterPro"/>
</dbReference>
<dbReference type="eggNOG" id="COG0366">
    <property type="taxonomic scope" value="Bacteria"/>
</dbReference>
<evidence type="ECO:0000256" key="2">
    <source>
        <dbReference type="ARBA" id="ARBA00023295"/>
    </source>
</evidence>
<protein>
    <submittedName>
        <fullName evidence="4">Putative glucosidase</fullName>
        <ecNumber evidence="4">3.2.1.-</ecNumber>
    </submittedName>
</protein>
<dbReference type="Pfam" id="PF16561">
    <property type="entry name" value="AMPK1_CBM"/>
    <property type="match status" value="2"/>
</dbReference>
<dbReference type="InterPro" id="IPR006047">
    <property type="entry name" value="GH13_cat_dom"/>
</dbReference>
<dbReference type="EC" id="3.2.1.-" evidence="4"/>
<dbReference type="EMBL" id="AP012338">
    <property type="protein sequence ID" value="BAM04063.1"/>
    <property type="molecule type" value="Genomic_DNA"/>
</dbReference>
<dbReference type="SMART" id="SM00642">
    <property type="entry name" value="Aamy"/>
    <property type="match status" value="1"/>
</dbReference>
<dbReference type="Pfam" id="PF00128">
    <property type="entry name" value="Alpha-amylase"/>
    <property type="match status" value="2"/>
</dbReference>
<proteinExistence type="predicted"/>
<dbReference type="InterPro" id="IPR013783">
    <property type="entry name" value="Ig-like_fold"/>
</dbReference>
<accession>I0IFM5</accession>
<dbReference type="AlphaFoldDB" id="I0IFM5"/>
<evidence type="ECO:0000256" key="1">
    <source>
        <dbReference type="ARBA" id="ARBA00022801"/>
    </source>
</evidence>
<keyword evidence="1 4" id="KW-0378">Hydrolase</keyword>
<dbReference type="STRING" id="1142394.PSMK_19040"/>
<dbReference type="HOGENOM" id="CLU_296620_0_0_0"/>
<evidence type="ECO:0000313" key="5">
    <source>
        <dbReference type="Proteomes" id="UP000007881"/>
    </source>
</evidence>
<name>I0IFM5_PHYMF</name>
<dbReference type="Gene3D" id="2.60.40.1180">
    <property type="entry name" value="Golgi alpha-mannosidase II"/>
    <property type="match status" value="1"/>
</dbReference>
<gene>
    <name evidence="4" type="ordered locus">PSMK_19040</name>
</gene>
<dbReference type="InterPro" id="IPR017853">
    <property type="entry name" value="GH"/>
</dbReference>
<dbReference type="InterPro" id="IPR013780">
    <property type="entry name" value="Glyco_hydro_b"/>
</dbReference>
<dbReference type="GO" id="GO:0016798">
    <property type="term" value="F:hydrolase activity, acting on glycosyl bonds"/>
    <property type="evidence" value="ECO:0007669"/>
    <property type="project" value="UniProtKB-KW"/>
</dbReference>